<evidence type="ECO:0000313" key="1">
    <source>
        <dbReference type="EMBL" id="PHH79562.1"/>
    </source>
</evidence>
<proteinExistence type="predicted"/>
<sequence length="155" mass="18346">MSAKVLDAARTNLPEIEWPQDDIHYDDKKSARREWKDPLEQDYLDERKQKILQRRHLEIPMSFENGEEIECQDSADDGGCQHMKMLHRLSQPTGKITVDRQSWKKHMKAGQSFTLDLVGHDPYVMQALKVARDQDREEREWADSYRVHKPSTRSR</sequence>
<reference evidence="1 2" key="1">
    <citation type="submission" date="2017-06" db="EMBL/GenBank/DDBJ databases">
        <title>Ant-infecting Ophiocordyceps genomes reveal a high diversity of potential behavioral manipulation genes and a possible major role for enterotoxins.</title>
        <authorList>
            <person name="De Bekker C."/>
            <person name="Evans H.C."/>
            <person name="Brachmann A."/>
            <person name="Hughes D.P."/>
        </authorList>
    </citation>
    <scope>NUCLEOTIDE SEQUENCE [LARGE SCALE GENOMIC DNA]</scope>
    <source>
        <strain evidence="1 2">Map16</strain>
    </source>
</reference>
<keyword evidence="2" id="KW-1185">Reference proteome</keyword>
<comment type="caution">
    <text evidence="1">The sequence shown here is derived from an EMBL/GenBank/DDBJ whole genome shotgun (WGS) entry which is preliminary data.</text>
</comment>
<name>A0A2C5ZIJ2_9HYPO</name>
<evidence type="ECO:0000313" key="2">
    <source>
        <dbReference type="Proteomes" id="UP000226431"/>
    </source>
</evidence>
<gene>
    <name evidence="1" type="ORF">CDD80_4442</name>
</gene>
<dbReference type="EMBL" id="NJES01000041">
    <property type="protein sequence ID" value="PHH79562.1"/>
    <property type="molecule type" value="Genomic_DNA"/>
</dbReference>
<dbReference type="Proteomes" id="UP000226431">
    <property type="component" value="Unassembled WGS sequence"/>
</dbReference>
<dbReference type="AlphaFoldDB" id="A0A2C5ZIJ2"/>
<accession>A0A2C5ZIJ2</accession>
<organism evidence="1 2">
    <name type="scientific">Ophiocordyceps camponoti-rufipedis</name>
    <dbReference type="NCBI Taxonomy" id="2004952"/>
    <lineage>
        <taxon>Eukaryota</taxon>
        <taxon>Fungi</taxon>
        <taxon>Dikarya</taxon>
        <taxon>Ascomycota</taxon>
        <taxon>Pezizomycotina</taxon>
        <taxon>Sordariomycetes</taxon>
        <taxon>Hypocreomycetidae</taxon>
        <taxon>Hypocreales</taxon>
        <taxon>Ophiocordycipitaceae</taxon>
        <taxon>Ophiocordyceps</taxon>
    </lineage>
</organism>
<protein>
    <submittedName>
        <fullName evidence="1">Uncharacterized protein</fullName>
    </submittedName>
</protein>